<keyword evidence="4" id="KW-0677">Repeat</keyword>
<dbReference type="InterPro" id="IPR036236">
    <property type="entry name" value="Znf_C2H2_sf"/>
</dbReference>
<dbReference type="OrthoDB" id="9893417at2759"/>
<dbReference type="GO" id="GO:0000978">
    <property type="term" value="F:RNA polymerase II cis-regulatory region sequence-specific DNA binding"/>
    <property type="evidence" value="ECO:0007669"/>
    <property type="project" value="TreeGrafter"/>
</dbReference>
<accession>A0A8C5TR03</accession>
<feature type="region of interest" description="Disordered" evidence="12">
    <location>
        <begin position="25"/>
        <end position="68"/>
    </location>
</feature>
<dbReference type="GO" id="GO:0008270">
    <property type="term" value="F:zinc ion binding"/>
    <property type="evidence" value="ECO:0007669"/>
    <property type="project" value="UniProtKB-KW"/>
</dbReference>
<dbReference type="Gene3D" id="3.30.160.60">
    <property type="entry name" value="Classic Zinc Finger"/>
    <property type="match status" value="3"/>
</dbReference>
<proteinExistence type="inferred from homology"/>
<dbReference type="Pfam" id="PF00096">
    <property type="entry name" value="zf-C2H2"/>
    <property type="match status" value="2"/>
</dbReference>
<evidence type="ECO:0000256" key="5">
    <source>
        <dbReference type="ARBA" id="ARBA00022771"/>
    </source>
</evidence>
<evidence type="ECO:0000256" key="1">
    <source>
        <dbReference type="ARBA" id="ARBA00004123"/>
    </source>
</evidence>
<dbReference type="Proteomes" id="UP000694560">
    <property type="component" value="Unplaced"/>
</dbReference>
<dbReference type="FunFam" id="3.30.160.60:FF:002090">
    <property type="entry name" value="Zinc finger protein 473"/>
    <property type="match status" value="1"/>
</dbReference>
<evidence type="ECO:0000256" key="7">
    <source>
        <dbReference type="ARBA" id="ARBA00023015"/>
    </source>
</evidence>
<keyword evidence="10" id="KW-0539">Nucleus</keyword>
<dbReference type="GO" id="GO:0000981">
    <property type="term" value="F:DNA-binding transcription factor activity, RNA polymerase II-specific"/>
    <property type="evidence" value="ECO:0007669"/>
    <property type="project" value="TreeGrafter"/>
</dbReference>
<evidence type="ECO:0000313" key="15">
    <source>
        <dbReference type="Proteomes" id="UP000694560"/>
    </source>
</evidence>
<dbReference type="PROSITE" id="PS50157">
    <property type="entry name" value="ZINC_FINGER_C2H2_2"/>
    <property type="match status" value="3"/>
</dbReference>
<protein>
    <recommendedName>
        <fullName evidence="13">C2H2-type domain-containing protein</fullName>
    </recommendedName>
</protein>
<dbReference type="PANTHER" id="PTHR24388">
    <property type="entry name" value="ZINC FINGER PROTEIN"/>
    <property type="match status" value="1"/>
</dbReference>
<feature type="domain" description="C2H2-type" evidence="13">
    <location>
        <begin position="61"/>
        <end position="88"/>
    </location>
</feature>
<evidence type="ECO:0000256" key="9">
    <source>
        <dbReference type="ARBA" id="ARBA00023163"/>
    </source>
</evidence>
<keyword evidence="3" id="KW-0479">Metal-binding</keyword>
<dbReference type="PANTHER" id="PTHR24388:SF96">
    <property type="entry name" value="GENE, 32687-RELATED"/>
    <property type="match status" value="1"/>
</dbReference>
<evidence type="ECO:0000256" key="8">
    <source>
        <dbReference type="ARBA" id="ARBA00023125"/>
    </source>
</evidence>
<comment type="similarity">
    <text evidence="2">Belongs to the krueppel C2H2-type zinc-finger protein family.</text>
</comment>
<name>A0A8C5TR03_9PASS</name>
<evidence type="ECO:0000256" key="11">
    <source>
        <dbReference type="PROSITE-ProRule" id="PRU00042"/>
    </source>
</evidence>
<dbReference type="InterPro" id="IPR013087">
    <property type="entry name" value="Znf_C2H2_type"/>
</dbReference>
<dbReference type="PROSITE" id="PS00028">
    <property type="entry name" value="ZINC_FINGER_C2H2_1"/>
    <property type="match status" value="1"/>
</dbReference>
<reference evidence="14" key="2">
    <citation type="submission" date="2025-09" db="UniProtKB">
        <authorList>
            <consortium name="Ensembl"/>
        </authorList>
    </citation>
    <scope>IDENTIFICATION</scope>
</reference>
<evidence type="ECO:0000256" key="2">
    <source>
        <dbReference type="ARBA" id="ARBA00006991"/>
    </source>
</evidence>
<dbReference type="Ensembl" id="ENSMCST00000011646.1">
    <property type="protein sequence ID" value="ENSMCSP00000011348.1"/>
    <property type="gene ID" value="ENSMCSG00000008044.1"/>
</dbReference>
<dbReference type="GO" id="GO:0005634">
    <property type="term" value="C:nucleus"/>
    <property type="evidence" value="ECO:0007669"/>
    <property type="project" value="UniProtKB-SubCell"/>
</dbReference>
<feature type="domain" description="C2H2-type" evidence="13">
    <location>
        <begin position="142"/>
        <end position="173"/>
    </location>
</feature>
<keyword evidence="9" id="KW-0804">Transcription</keyword>
<dbReference type="FunFam" id="3.30.160.60:FF:000688">
    <property type="entry name" value="zinc finger protein 197 isoform X1"/>
    <property type="match status" value="1"/>
</dbReference>
<sequence>MRPFCALETKDDKPPEQNLVEVAVLSGSRAQESNEKEKPRRSCARRGSKPSPGCSERNRSTQCQEGTQSFSRGLELGVHEQLHAGEKPYKCLDCRKSFSRSTHLIRHQMIHTGERPHELGMWETQLTDLIRNQRIHTDERPFRCPHCRKGFKKNSTLIRHQREGCSFRAGENMWSGGDHRCCRSFPCKLFVVIPSVINTVAVPVGSLSHCCSQ</sequence>
<feature type="domain" description="C2H2-type" evidence="13">
    <location>
        <begin position="89"/>
        <end position="116"/>
    </location>
</feature>
<dbReference type="InterPro" id="IPR050527">
    <property type="entry name" value="Snail/Krueppel_Znf"/>
</dbReference>
<keyword evidence="8" id="KW-0238">DNA-binding</keyword>
<comment type="subcellular location">
    <subcellularLocation>
        <location evidence="1">Nucleus</location>
    </subcellularLocation>
</comment>
<dbReference type="SUPFAM" id="SSF57667">
    <property type="entry name" value="beta-beta-alpha zinc fingers"/>
    <property type="match status" value="2"/>
</dbReference>
<evidence type="ECO:0000256" key="6">
    <source>
        <dbReference type="ARBA" id="ARBA00022833"/>
    </source>
</evidence>
<keyword evidence="6" id="KW-0862">Zinc</keyword>
<keyword evidence="7" id="KW-0805">Transcription regulation</keyword>
<keyword evidence="5 11" id="KW-0863">Zinc-finger</keyword>
<evidence type="ECO:0000256" key="3">
    <source>
        <dbReference type="ARBA" id="ARBA00022723"/>
    </source>
</evidence>
<evidence type="ECO:0000256" key="10">
    <source>
        <dbReference type="ARBA" id="ARBA00023242"/>
    </source>
</evidence>
<evidence type="ECO:0000256" key="12">
    <source>
        <dbReference type="SAM" id="MobiDB-lite"/>
    </source>
</evidence>
<evidence type="ECO:0000259" key="13">
    <source>
        <dbReference type="PROSITE" id="PS50157"/>
    </source>
</evidence>
<keyword evidence="15" id="KW-1185">Reference proteome</keyword>
<reference evidence="14" key="1">
    <citation type="submission" date="2025-08" db="UniProtKB">
        <authorList>
            <consortium name="Ensembl"/>
        </authorList>
    </citation>
    <scope>IDENTIFICATION</scope>
</reference>
<dbReference type="AlphaFoldDB" id="A0A8C5TR03"/>
<dbReference type="SMART" id="SM00355">
    <property type="entry name" value="ZnF_C2H2"/>
    <property type="match status" value="2"/>
</dbReference>
<organism evidence="14 15">
    <name type="scientific">Malurus cyaneus samueli</name>
    <dbReference type="NCBI Taxonomy" id="2593467"/>
    <lineage>
        <taxon>Eukaryota</taxon>
        <taxon>Metazoa</taxon>
        <taxon>Chordata</taxon>
        <taxon>Craniata</taxon>
        <taxon>Vertebrata</taxon>
        <taxon>Euteleostomi</taxon>
        <taxon>Archelosauria</taxon>
        <taxon>Archosauria</taxon>
        <taxon>Dinosauria</taxon>
        <taxon>Saurischia</taxon>
        <taxon>Theropoda</taxon>
        <taxon>Coelurosauria</taxon>
        <taxon>Aves</taxon>
        <taxon>Neognathae</taxon>
        <taxon>Neoaves</taxon>
        <taxon>Telluraves</taxon>
        <taxon>Australaves</taxon>
        <taxon>Passeriformes</taxon>
        <taxon>Meliphagoidea</taxon>
        <taxon>Maluridae</taxon>
        <taxon>Malurus</taxon>
    </lineage>
</organism>
<evidence type="ECO:0000256" key="4">
    <source>
        <dbReference type="ARBA" id="ARBA00022737"/>
    </source>
</evidence>
<evidence type="ECO:0000313" key="14">
    <source>
        <dbReference type="Ensembl" id="ENSMCSP00000011348.1"/>
    </source>
</evidence>